<evidence type="ECO:0000313" key="3">
    <source>
        <dbReference type="EMBL" id="GLI21668.1"/>
    </source>
</evidence>
<evidence type="ECO:0000313" key="6">
    <source>
        <dbReference type="Proteomes" id="UP001245370"/>
    </source>
</evidence>
<evidence type="ECO:0000313" key="5">
    <source>
        <dbReference type="Proteomes" id="UP001144397"/>
    </source>
</evidence>
<evidence type="ECO:0000313" key="4">
    <source>
        <dbReference type="EMBL" id="MDR6332581.1"/>
    </source>
</evidence>
<protein>
    <submittedName>
        <fullName evidence="4">Excisionase family DNA binding protein</fullName>
    </submittedName>
</protein>
<feature type="domain" description="Helix-turn-helix" evidence="2">
    <location>
        <begin position="27"/>
        <end position="72"/>
    </location>
</feature>
<dbReference type="Proteomes" id="UP001144397">
    <property type="component" value="Unassembled WGS sequence"/>
</dbReference>
<feature type="compositionally biased region" description="Basic and acidic residues" evidence="1">
    <location>
        <begin position="1"/>
        <end position="11"/>
    </location>
</feature>
<sequence length="78" mass="8525">MSHIAHTELESKNSTPQKGNAHDDDALSITGAAKRSSVSDSTVKRAIRDGKLKAKKFGRRTLILRADFNEWLHGLPAA</sequence>
<reference evidence="4 6" key="2">
    <citation type="submission" date="2023-07" db="EMBL/GenBank/DDBJ databases">
        <title>Genomic Encyclopedia of Type Strains, Phase IV (KMG-IV): sequencing the most valuable type-strain genomes for metagenomic binning, comparative biology and taxonomic classification.</title>
        <authorList>
            <person name="Goeker M."/>
        </authorList>
    </citation>
    <scope>NUCLEOTIDE SEQUENCE [LARGE SCALE GENOMIC DNA]</scope>
    <source>
        <strain evidence="4 6">DSM 338</strain>
    </source>
</reference>
<dbReference type="AlphaFoldDB" id="A0A9W6CPR2"/>
<dbReference type="RefSeq" id="WP_281806476.1">
    <property type="nucleotide sequence ID" value="NZ_BSDO01000002.1"/>
</dbReference>
<organism evidence="3 5">
    <name type="scientific">Xanthobacter flavus</name>
    <dbReference type="NCBI Taxonomy" id="281"/>
    <lineage>
        <taxon>Bacteria</taxon>
        <taxon>Pseudomonadati</taxon>
        <taxon>Pseudomonadota</taxon>
        <taxon>Alphaproteobacteria</taxon>
        <taxon>Hyphomicrobiales</taxon>
        <taxon>Xanthobacteraceae</taxon>
        <taxon>Xanthobacter</taxon>
    </lineage>
</organism>
<dbReference type="GeneID" id="95762138"/>
<keyword evidence="6" id="KW-1185">Reference proteome</keyword>
<dbReference type="EMBL" id="JAVDPY010000001">
    <property type="protein sequence ID" value="MDR6332581.1"/>
    <property type="molecule type" value="Genomic_DNA"/>
</dbReference>
<dbReference type="GO" id="GO:0003677">
    <property type="term" value="F:DNA binding"/>
    <property type="evidence" value="ECO:0007669"/>
    <property type="project" value="InterPro"/>
</dbReference>
<dbReference type="Pfam" id="PF12728">
    <property type="entry name" value="HTH_17"/>
    <property type="match status" value="1"/>
</dbReference>
<reference evidence="3" key="1">
    <citation type="submission" date="2022-12" db="EMBL/GenBank/DDBJ databases">
        <title>Reference genome sequencing for broad-spectrum identification of bacterial and archaeal isolates by mass spectrometry.</title>
        <authorList>
            <person name="Sekiguchi Y."/>
            <person name="Tourlousse D.M."/>
        </authorList>
    </citation>
    <scope>NUCLEOTIDE SEQUENCE</scope>
    <source>
        <strain evidence="3">301</strain>
    </source>
</reference>
<proteinExistence type="predicted"/>
<name>A0A9W6CPR2_XANFL</name>
<feature type="region of interest" description="Disordered" evidence="1">
    <location>
        <begin position="1"/>
        <end position="43"/>
    </location>
</feature>
<dbReference type="InterPro" id="IPR041657">
    <property type="entry name" value="HTH_17"/>
</dbReference>
<evidence type="ECO:0000256" key="1">
    <source>
        <dbReference type="SAM" id="MobiDB-lite"/>
    </source>
</evidence>
<dbReference type="NCBIfam" id="TIGR01764">
    <property type="entry name" value="excise"/>
    <property type="match status" value="1"/>
</dbReference>
<gene>
    <name evidence="4" type="ORF">GGQ86_001028</name>
    <name evidence="3" type="ORF">XFLAVUS301_13420</name>
</gene>
<dbReference type="EMBL" id="BSDO01000002">
    <property type="protein sequence ID" value="GLI21668.1"/>
    <property type="molecule type" value="Genomic_DNA"/>
</dbReference>
<dbReference type="InterPro" id="IPR010093">
    <property type="entry name" value="SinI_DNA-bd"/>
</dbReference>
<comment type="caution">
    <text evidence="3">The sequence shown here is derived from an EMBL/GenBank/DDBJ whole genome shotgun (WGS) entry which is preliminary data.</text>
</comment>
<evidence type="ECO:0000259" key="2">
    <source>
        <dbReference type="Pfam" id="PF12728"/>
    </source>
</evidence>
<accession>A0A9W6CPR2</accession>
<dbReference type="Proteomes" id="UP001245370">
    <property type="component" value="Unassembled WGS sequence"/>
</dbReference>